<protein>
    <submittedName>
        <fullName evidence="1">Uncharacterized protein</fullName>
    </submittedName>
</protein>
<accession>A0A9D1FN25</accession>
<dbReference type="AlphaFoldDB" id="A0A9D1FN25"/>
<name>A0A9D1FN25_9FIRM</name>
<comment type="caution">
    <text evidence="1">The sequence shown here is derived from an EMBL/GenBank/DDBJ whole genome shotgun (WGS) entry which is preliminary data.</text>
</comment>
<evidence type="ECO:0000313" key="1">
    <source>
        <dbReference type="EMBL" id="HIS76542.1"/>
    </source>
</evidence>
<reference evidence="1" key="1">
    <citation type="submission" date="2020-10" db="EMBL/GenBank/DDBJ databases">
        <authorList>
            <person name="Gilroy R."/>
        </authorList>
    </citation>
    <scope>NUCLEOTIDE SEQUENCE</scope>
    <source>
        <strain evidence="1">CHK199-13235</strain>
    </source>
</reference>
<sequence length="146" mass="16765">MEEIRQLVESMTDEAGMVDAAALLEALAEMELSQKESWQDEKKEFLLREVFWKAGARDAAYLAYHYREDAVFDESGRLVNGEELAARAKEEYPEFFQRRQARLSGVKPQEGKSVLPGKEAFSGMGYAQRAELYAKDPELYRKLRGF</sequence>
<dbReference type="EMBL" id="DVJP01000047">
    <property type="protein sequence ID" value="HIS76542.1"/>
    <property type="molecule type" value="Genomic_DNA"/>
</dbReference>
<reference evidence="1" key="2">
    <citation type="journal article" date="2021" name="PeerJ">
        <title>Extensive microbial diversity within the chicken gut microbiome revealed by metagenomics and culture.</title>
        <authorList>
            <person name="Gilroy R."/>
            <person name="Ravi A."/>
            <person name="Getino M."/>
            <person name="Pursley I."/>
            <person name="Horton D.L."/>
            <person name="Alikhan N.F."/>
            <person name="Baker D."/>
            <person name="Gharbi K."/>
            <person name="Hall N."/>
            <person name="Watson M."/>
            <person name="Adriaenssens E.M."/>
            <person name="Foster-Nyarko E."/>
            <person name="Jarju S."/>
            <person name="Secka A."/>
            <person name="Antonio M."/>
            <person name="Oren A."/>
            <person name="Chaudhuri R.R."/>
            <person name="La Ragione R."/>
            <person name="Hildebrand F."/>
            <person name="Pallen M.J."/>
        </authorList>
    </citation>
    <scope>NUCLEOTIDE SEQUENCE</scope>
    <source>
        <strain evidence="1">CHK199-13235</strain>
    </source>
</reference>
<proteinExistence type="predicted"/>
<dbReference type="Proteomes" id="UP000824002">
    <property type="component" value="Unassembled WGS sequence"/>
</dbReference>
<organism evidence="1 2">
    <name type="scientific">Candidatus Merdivicinus excrementipullorum</name>
    <dbReference type="NCBI Taxonomy" id="2840867"/>
    <lineage>
        <taxon>Bacteria</taxon>
        <taxon>Bacillati</taxon>
        <taxon>Bacillota</taxon>
        <taxon>Clostridia</taxon>
        <taxon>Eubacteriales</taxon>
        <taxon>Oscillospiraceae</taxon>
        <taxon>Oscillospiraceae incertae sedis</taxon>
        <taxon>Candidatus Merdivicinus</taxon>
    </lineage>
</organism>
<gene>
    <name evidence="1" type="ORF">IAB51_06990</name>
</gene>
<evidence type="ECO:0000313" key="2">
    <source>
        <dbReference type="Proteomes" id="UP000824002"/>
    </source>
</evidence>